<feature type="compositionally biased region" description="Basic and acidic residues" evidence="2">
    <location>
        <begin position="233"/>
        <end position="251"/>
    </location>
</feature>
<name>A0A5P1ECM9_ASPOF</name>
<sequence length="532" mass="59846">MFSWNGRDQVGGAVWPNYNETKDHIVPHPMETEEDALFPGVEYEKFKRDEGLTSLVQCTEQSAEAKHSHISYRSDGSSGFQTNEELSSSQAEIDSWLDFPNLCIELKDDYSHGNNHNPVMESMNDLTDGTSLNSVRGEPAQLHHESGLIGHEDNKENDDFLECDWATFGDFDDIEKLFRKDDSIFGHDMIGDADGLLSPSKDVIDSAAQSILMPDLPLCKNQTSDEGCSSFQSDDHTDKQRSPLCKEKVDGQKLIPGSQNKAEEKGKNRLSRNIKESYNQNQNNASISIQSSVTTPLKAFQSKPMSQEMQFGDAKRMGDQGYPTNCLPGVQFSSNVIEKNQKRPVPSTYDVRSGDTKHPKISNRLQDGTPGIMTAQEKMEKLRQLQKMQAQLAIEKQQLQYNHQPSDADVSAPQCSTLTYESPSEEVIYCQLRDVVEKLDIRTRLCIRDSLFRLARSAMERQSASDRSSTNKSNREEDEVSADEELRNYDRRATLADPETDTNPIDRIVANLLFQRPTEACSRIGSYLLSST</sequence>
<feature type="coiled-coil region" evidence="1">
    <location>
        <begin position="375"/>
        <end position="402"/>
    </location>
</feature>
<dbReference type="OMA" id="STRESHM"/>
<dbReference type="GO" id="GO:0006355">
    <property type="term" value="P:regulation of DNA-templated transcription"/>
    <property type="evidence" value="ECO:0007669"/>
    <property type="project" value="InterPro"/>
</dbReference>
<organism evidence="3 4">
    <name type="scientific">Asparagus officinalis</name>
    <name type="common">Garden asparagus</name>
    <dbReference type="NCBI Taxonomy" id="4686"/>
    <lineage>
        <taxon>Eukaryota</taxon>
        <taxon>Viridiplantae</taxon>
        <taxon>Streptophyta</taxon>
        <taxon>Embryophyta</taxon>
        <taxon>Tracheophyta</taxon>
        <taxon>Spermatophyta</taxon>
        <taxon>Magnoliopsida</taxon>
        <taxon>Liliopsida</taxon>
        <taxon>Asparagales</taxon>
        <taxon>Asparagaceae</taxon>
        <taxon>Asparagoideae</taxon>
        <taxon>Asparagus</taxon>
    </lineage>
</organism>
<feature type="compositionally biased region" description="Basic and acidic residues" evidence="2">
    <location>
        <begin position="484"/>
        <end position="494"/>
    </location>
</feature>
<feature type="region of interest" description="Disordered" evidence="2">
    <location>
        <begin position="341"/>
        <end position="369"/>
    </location>
</feature>
<proteinExistence type="predicted"/>
<evidence type="ECO:0000313" key="3">
    <source>
        <dbReference type="EMBL" id="ONK63533.1"/>
    </source>
</evidence>
<dbReference type="GO" id="GO:0007623">
    <property type="term" value="P:circadian rhythm"/>
    <property type="evidence" value="ECO:0007669"/>
    <property type="project" value="InterPro"/>
</dbReference>
<evidence type="ECO:0008006" key="5">
    <source>
        <dbReference type="Google" id="ProtNLM"/>
    </source>
</evidence>
<reference evidence="4" key="1">
    <citation type="journal article" date="2017" name="Nat. Commun.">
        <title>The asparagus genome sheds light on the origin and evolution of a young Y chromosome.</title>
        <authorList>
            <person name="Harkess A."/>
            <person name="Zhou J."/>
            <person name="Xu C."/>
            <person name="Bowers J.E."/>
            <person name="Van der Hulst R."/>
            <person name="Ayyampalayam S."/>
            <person name="Mercati F."/>
            <person name="Riccardi P."/>
            <person name="McKain M.R."/>
            <person name="Kakrana A."/>
            <person name="Tang H."/>
            <person name="Ray J."/>
            <person name="Groenendijk J."/>
            <person name="Arikit S."/>
            <person name="Mathioni S.M."/>
            <person name="Nakano M."/>
            <person name="Shan H."/>
            <person name="Telgmann-Rauber A."/>
            <person name="Kanno A."/>
            <person name="Yue Z."/>
            <person name="Chen H."/>
            <person name="Li W."/>
            <person name="Chen Y."/>
            <person name="Xu X."/>
            <person name="Zhang Y."/>
            <person name="Luo S."/>
            <person name="Chen H."/>
            <person name="Gao J."/>
            <person name="Mao Z."/>
            <person name="Pires J.C."/>
            <person name="Luo M."/>
            <person name="Kudrna D."/>
            <person name="Wing R.A."/>
            <person name="Meyers B.C."/>
            <person name="Yi K."/>
            <person name="Kong H."/>
            <person name="Lavrijsen P."/>
            <person name="Sunseri F."/>
            <person name="Falavigna A."/>
            <person name="Ye Y."/>
            <person name="Leebens-Mack J.H."/>
            <person name="Chen G."/>
        </authorList>
    </citation>
    <scope>NUCLEOTIDE SEQUENCE [LARGE SCALE GENOMIC DNA]</scope>
    <source>
        <strain evidence="4">cv. DH0086</strain>
    </source>
</reference>
<dbReference type="AlphaFoldDB" id="A0A5P1ECM9"/>
<keyword evidence="4" id="KW-1185">Reference proteome</keyword>
<feature type="region of interest" description="Disordered" evidence="2">
    <location>
        <begin position="458"/>
        <end position="501"/>
    </location>
</feature>
<gene>
    <name evidence="3" type="ORF">A4U43_C07F16210</name>
</gene>
<keyword evidence="1" id="KW-0175">Coiled coil</keyword>
<feature type="region of interest" description="Disordered" evidence="2">
    <location>
        <begin position="223"/>
        <end position="269"/>
    </location>
</feature>
<dbReference type="PANTHER" id="PTHR33334">
    <property type="entry name" value="PROTEIN LNK1"/>
    <property type="match status" value="1"/>
</dbReference>
<accession>A0A5P1ECM9</accession>
<evidence type="ECO:0000256" key="2">
    <source>
        <dbReference type="SAM" id="MobiDB-lite"/>
    </source>
</evidence>
<evidence type="ECO:0000313" key="4">
    <source>
        <dbReference type="Proteomes" id="UP000243459"/>
    </source>
</evidence>
<dbReference type="Proteomes" id="UP000243459">
    <property type="component" value="Chromosome 7"/>
</dbReference>
<dbReference type="InterPro" id="IPR039928">
    <property type="entry name" value="LNK"/>
</dbReference>
<dbReference type="OrthoDB" id="618331at2759"/>
<dbReference type="Gramene" id="ONK63533">
    <property type="protein sequence ID" value="ONK63533"/>
    <property type="gene ID" value="A4U43_C07F16210"/>
</dbReference>
<feature type="compositionally biased region" description="Polar residues" evidence="2">
    <location>
        <begin position="460"/>
        <end position="472"/>
    </location>
</feature>
<dbReference type="EMBL" id="CM007387">
    <property type="protein sequence ID" value="ONK63533.1"/>
    <property type="molecule type" value="Genomic_DNA"/>
</dbReference>
<dbReference type="PANTHER" id="PTHR33334:SF5">
    <property type="entry name" value="PROTEIN LNK2"/>
    <property type="match status" value="1"/>
</dbReference>
<evidence type="ECO:0000256" key="1">
    <source>
        <dbReference type="SAM" id="Coils"/>
    </source>
</evidence>
<feature type="compositionally biased region" description="Polar residues" evidence="2">
    <location>
        <begin position="223"/>
        <end position="232"/>
    </location>
</feature>
<protein>
    <recommendedName>
        <fullName evidence="5">Protein LNK2</fullName>
    </recommendedName>
</protein>